<organism evidence="2 3">
    <name type="scientific">Capnocytophaga gingivalis</name>
    <dbReference type="NCBI Taxonomy" id="1017"/>
    <lineage>
        <taxon>Bacteria</taxon>
        <taxon>Pseudomonadati</taxon>
        <taxon>Bacteroidota</taxon>
        <taxon>Flavobacteriia</taxon>
        <taxon>Flavobacteriales</taxon>
        <taxon>Flavobacteriaceae</taxon>
        <taxon>Capnocytophaga</taxon>
    </lineage>
</organism>
<evidence type="ECO:0000313" key="2">
    <source>
        <dbReference type="EMBL" id="MEB3075998.1"/>
    </source>
</evidence>
<proteinExistence type="predicted"/>
<dbReference type="Proteomes" id="UP001311730">
    <property type="component" value="Unassembled WGS sequence"/>
</dbReference>
<evidence type="ECO:0000313" key="3">
    <source>
        <dbReference type="Proteomes" id="UP001311730"/>
    </source>
</evidence>
<reference evidence="2 3" key="1">
    <citation type="submission" date="2023-12" db="EMBL/GenBank/DDBJ databases">
        <title>Genomic sequences of Capnocytophaga and Parvimonas strains.</title>
        <authorList>
            <person name="Watt R.M."/>
            <person name="Wang M."/>
            <person name="Yang T."/>
            <person name="Tong W.M."/>
        </authorList>
    </citation>
    <scope>NUCLEOTIDE SEQUENCE [LARGE SCALE GENOMIC DNA]</scope>
    <source>
        <strain evidence="2 3">CCUG 13096</strain>
    </source>
</reference>
<accession>A0ABU5ZCD1</accession>
<gene>
    <name evidence="2" type="ORF">VJJ08_11935</name>
</gene>
<feature type="domain" description="Immunity protein 25" evidence="1">
    <location>
        <begin position="2"/>
        <end position="129"/>
    </location>
</feature>
<dbReference type="InterPro" id="IPR029085">
    <property type="entry name" value="Imm25"/>
</dbReference>
<sequence length="203" mass="23428">MSEFHSVVDEFDILINSYGFKCPKKLWYRSLVALSKHLEGDFYCFVIASVYEHNGALETTLWVAPIGRPDDGLDKLSANIKVHIGYTQVLDEEFFKKCEAKIIHLIEAGVLTSLVEASKKELSNPSETNRKYEIYTQYILPFYHLVLEAANNDIKILKNKKKCQPIIEQVYQNTTGEMKIFFDKYGLKATIDKFLELCYIHSL</sequence>
<comment type="caution">
    <text evidence="2">The sequence shown here is derived from an EMBL/GenBank/DDBJ whole genome shotgun (WGS) entry which is preliminary data.</text>
</comment>
<dbReference type="RefSeq" id="WP_323984116.1">
    <property type="nucleotide sequence ID" value="NZ_JAYKBW010000014.1"/>
</dbReference>
<dbReference type="EMBL" id="JAYKBW010000014">
    <property type="protein sequence ID" value="MEB3075998.1"/>
    <property type="molecule type" value="Genomic_DNA"/>
</dbReference>
<evidence type="ECO:0000259" key="1">
    <source>
        <dbReference type="Pfam" id="PF15564"/>
    </source>
</evidence>
<protein>
    <submittedName>
        <fullName evidence="2">Imm25 family immunity protein</fullName>
    </submittedName>
</protein>
<keyword evidence="3" id="KW-1185">Reference proteome</keyword>
<name>A0ABU5ZCD1_9FLAO</name>
<dbReference type="Pfam" id="PF15564">
    <property type="entry name" value="Imm25"/>
    <property type="match status" value="1"/>
</dbReference>